<feature type="domain" description="ABC-2 type transporter transmembrane" evidence="7">
    <location>
        <begin position="32"/>
        <end position="364"/>
    </location>
</feature>
<dbReference type="EMBL" id="QXFM01000135">
    <property type="protein sequence ID" value="RIV81598.1"/>
    <property type="molecule type" value="Genomic_DNA"/>
</dbReference>
<gene>
    <name evidence="8" type="ORF">D2V17_16920</name>
</gene>
<keyword evidence="2" id="KW-1003">Cell membrane</keyword>
<evidence type="ECO:0000259" key="7">
    <source>
        <dbReference type="Pfam" id="PF12698"/>
    </source>
</evidence>
<keyword evidence="5 6" id="KW-0472">Membrane</keyword>
<sequence length="370" mass="39132">MPVRHEGRGVTIREAFFGTLREVVRQRDVASLVVLAVLLYGIYYPAPYAHQRAREVPMAVVDLEDSALTRRLVATLDASDGAAVVAQPDSLAQGQQLLKARKVEAVLLIPRGVTRAALRGEGPRIALWIDGVYLVRAKSIGAALQSALAGIFADLSGPYLGGHGVAAPLIVTQRFNPGGGYANYIFPAVTPVILQQTLLFGTAVLLAFRRRSGRAALADARDLAGTWAALTTLSVLAALFYFGWFFAFQSLPQQADVALRVAIALAMGGATAAFALAVGSLFRRSETALLILMPTTLTAFFLSGATWPRAAMPDWVAFIGALLPATHGARALLLADQMGAPTAVVLPVLGQLLLLGAAYLIVALVIGRRA</sequence>
<dbReference type="InterPro" id="IPR051449">
    <property type="entry name" value="ABC-2_transporter_component"/>
</dbReference>
<feature type="transmembrane region" description="Helical" evidence="6">
    <location>
        <begin position="227"/>
        <end position="247"/>
    </location>
</feature>
<feature type="transmembrane region" description="Helical" evidence="6">
    <location>
        <begin position="29"/>
        <end position="46"/>
    </location>
</feature>
<evidence type="ECO:0000256" key="1">
    <source>
        <dbReference type="ARBA" id="ARBA00004651"/>
    </source>
</evidence>
<keyword evidence="3 6" id="KW-0812">Transmembrane</keyword>
<feature type="transmembrane region" description="Helical" evidence="6">
    <location>
        <begin position="259"/>
        <end position="282"/>
    </location>
</feature>
<evidence type="ECO:0000256" key="3">
    <source>
        <dbReference type="ARBA" id="ARBA00022692"/>
    </source>
</evidence>
<keyword evidence="9" id="KW-1185">Reference proteome</keyword>
<feature type="transmembrane region" description="Helical" evidence="6">
    <location>
        <begin position="184"/>
        <end position="206"/>
    </location>
</feature>
<reference evidence="8 9" key="1">
    <citation type="submission" date="2018-08" db="EMBL/GenBank/DDBJ databases">
        <title>Erythrobacter zhengii sp.nov., a bacterium isolated from deep-sea sediment.</title>
        <authorList>
            <person name="Fang C."/>
            <person name="Wu Y.-H."/>
            <person name="Sun C."/>
            <person name="Wang H."/>
            <person name="Cheng H."/>
            <person name="Meng F.-X."/>
            <person name="Wang C.-S."/>
            <person name="Xu X.-W."/>
        </authorList>
    </citation>
    <scope>NUCLEOTIDE SEQUENCE [LARGE SCALE GENOMIC DNA]</scope>
    <source>
        <strain evidence="8 9">CCTCC AB 2015396</strain>
    </source>
</reference>
<dbReference type="Proteomes" id="UP000265366">
    <property type="component" value="Unassembled WGS sequence"/>
</dbReference>
<evidence type="ECO:0000256" key="6">
    <source>
        <dbReference type="SAM" id="Phobius"/>
    </source>
</evidence>
<evidence type="ECO:0000313" key="8">
    <source>
        <dbReference type="EMBL" id="RIV81598.1"/>
    </source>
</evidence>
<accession>A0A3A1NZT9</accession>
<dbReference type="InterPro" id="IPR013525">
    <property type="entry name" value="ABC2_TM"/>
</dbReference>
<evidence type="ECO:0000313" key="9">
    <source>
        <dbReference type="Proteomes" id="UP000265366"/>
    </source>
</evidence>
<comment type="caution">
    <text evidence="8">The sequence shown here is derived from an EMBL/GenBank/DDBJ whole genome shotgun (WGS) entry which is preliminary data.</text>
</comment>
<dbReference type="GO" id="GO:0005886">
    <property type="term" value="C:plasma membrane"/>
    <property type="evidence" value="ECO:0007669"/>
    <property type="project" value="UniProtKB-SubCell"/>
</dbReference>
<comment type="subcellular location">
    <subcellularLocation>
        <location evidence="1">Cell membrane</location>
        <topology evidence="1">Multi-pass membrane protein</topology>
    </subcellularLocation>
</comment>
<evidence type="ECO:0000256" key="4">
    <source>
        <dbReference type="ARBA" id="ARBA00022989"/>
    </source>
</evidence>
<dbReference type="OrthoDB" id="9811522at2"/>
<dbReference type="AlphaFoldDB" id="A0A3A1NZT9"/>
<proteinExistence type="predicted"/>
<dbReference type="PANTHER" id="PTHR30294">
    <property type="entry name" value="MEMBRANE COMPONENT OF ABC TRANSPORTER YHHJ-RELATED"/>
    <property type="match status" value="1"/>
</dbReference>
<dbReference type="GO" id="GO:0140359">
    <property type="term" value="F:ABC-type transporter activity"/>
    <property type="evidence" value="ECO:0007669"/>
    <property type="project" value="InterPro"/>
</dbReference>
<name>A0A3A1NZT9_9SPHN</name>
<organism evidence="8 9">
    <name type="scientific">Aurantiacibacter xanthus</name>
    <dbReference type="NCBI Taxonomy" id="1784712"/>
    <lineage>
        <taxon>Bacteria</taxon>
        <taxon>Pseudomonadati</taxon>
        <taxon>Pseudomonadota</taxon>
        <taxon>Alphaproteobacteria</taxon>
        <taxon>Sphingomonadales</taxon>
        <taxon>Erythrobacteraceae</taxon>
        <taxon>Aurantiacibacter</taxon>
    </lineage>
</organism>
<evidence type="ECO:0000256" key="2">
    <source>
        <dbReference type="ARBA" id="ARBA00022475"/>
    </source>
</evidence>
<dbReference type="Pfam" id="PF12698">
    <property type="entry name" value="ABC2_membrane_3"/>
    <property type="match status" value="1"/>
</dbReference>
<evidence type="ECO:0000256" key="5">
    <source>
        <dbReference type="ARBA" id="ARBA00023136"/>
    </source>
</evidence>
<protein>
    <submittedName>
        <fullName evidence="8">ABC transporter permease</fullName>
    </submittedName>
</protein>
<feature type="transmembrane region" description="Helical" evidence="6">
    <location>
        <begin position="289"/>
        <end position="307"/>
    </location>
</feature>
<dbReference type="Gene3D" id="3.40.1710.10">
    <property type="entry name" value="abc type-2 transporter like domain"/>
    <property type="match status" value="1"/>
</dbReference>
<keyword evidence="4 6" id="KW-1133">Transmembrane helix</keyword>
<feature type="transmembrane region" description="Helical" evidence="6">
    <location>
        <begin position="344"/>
        <end position="366"/>
    </location>
</feature>
<dbReference type="PANTHER" id="PTHR30294:SF46">
    <property type="entry name" value="ABC TRANSPORTER PERMEASE"/>
    <property type="match status" value="1"/>
</dbReference>